<feature type="transmembrane region" description="Helical" evidence="7">
    <location>
        <begin position="178"/>
        <end position="201"/>
    </location>
</feature>
<evidence type="ECO:0000256" key="4">
    <source>
        <dbReference type="ARBA" id="ARBA00022989"/>
    </source>
</evidence>
<keyword evidence="2 7" id="KW-0808">Transferase</keyword>
<evidence type="ECO:0000313" key="10">
    <source>
        <dbReference type="EMBL" id="CAB3402864.1"/>
    </source>
</evidence>
<keyword evidence="3 7" id="KW-0812">Transmembrane</keyword>
<keyword evidence="11" id="KW-1185">Reference proteome</keyword>
<dbReference type="PANTHER" id="PTHR12246">
    <property type="entry name" value="PALMITOYLTRANSFERASE ZDHHC16"/>
    <property type="match status" value="1"/>
</dbReference>
<dbReference type="EMBL" id="CADEPM010000003">
    <property type="protein sequence ID" value="CAB3402864.1"/>
    <property type="molecule type" value="Genomic_DNA"/>
</dbReference>
<comment type="caution">
    <text evidence="10">The sequence shown here is derived from an EMBL/GenBank/DDBJ whole genome shotgun (WGS) entry which is preliminary data.</text>
</comment>
<proteinExistence type="inferred from homology"/>
<accession>A0A8S1ES04</accession>
<feature type="domain" description="Palmitoyltransferase DHHC" evidence="9">
    <location>
        <begin position="134"/>
        <end position="256"/>
    </location>
</feature>
<comment type="subcellular location">
    <subcellularLocation>
        <location evidence="1">Membrane</location>
        <topology evidence="1">Multi-pass membrane protein</topology>
    </subcellularLocation>
</comment>
<feature type="transmembrane region" description="Helical" evidence="7">
    <location>
        <begin position="21"/>
        <end position="41"/>
    </location>
</feature>
<comment type="domain">
    <text evidence="7">The DHHC domain is required for palmitoyltransferase activity.</text>
</comment>
<dbReference type="InterPro" id="IPR001594">
    <property type="entry name" value="Palmitoyltrfase_DHHC"/>
</dbReference>
<dbReference type="PROSITE" id="PS50216">
    <property type="entry name" value="DHHC"/>
    <property type="match status" value="1"/>
</dbReference>
<dbReference type="AlphaFoldDB" id="A0A8S1ES04"/>
<feature type="region of interest" description="Disordered" evidence="8">
    <location>
        <begin position="423"/>
        <end position="442"/>
    </location>
</feature>
<feature type="transmembrane region" description="Helical" evidence="7">
    <location>
        <begin position="221"/>
        <end position="241"/>
    </location>
</feature>
<gene>
    <name evidence="10" type="ORF">CBOVIS_LOCUS5417</name>
</gene>
<dbReference type="GO" id="GO:0016020">
    <property type="term" value="C:membrane"/>
    <property type="evidence" value="ECO:0007669"/>
    <property type="project" value="UniProtKB-SubCell"/>
</dbReference>
<name>A0A8S1ES04_9PELO</name>
<comment type="similarity">
    <text evidence="7">Belongs to the DHHC palmitoyltransferase family.</text>
</comment>
<comment type="catalytic activity">
    <reaction evidence="7">
        <text>L-cysteinyl-[protein] + hexadecanoyl-CoA = S-hexadecanoyl-L-cysteinyl-[protein] + CoA</text>
        <dbReference type="Rhea" id="RHEA:36683"/>
        <dbReference type="Rhea" id="RHEA-COMP:10131"/>
        <dbReference type="Rhea" id="RHEA-COMP:11032"/>
        <dbReference type="ChEBI" id="CHEBI:29950"/>
        <dbReference type="ChEBI" id="CHEBI:57287"/>
        <dbReference type="ChEBI" id="CHEBI:57379"/>
        <dbReference type="ChEBI" id="CHEBI:74151"/>
        <dbReference type="EC" id="2.3.1.225"/>
    </reaction>
</comment>
<feature type="transmembrane region" description="Helical" evidence="7">
    <location>
        <begin position="57"/>
        <end position="75"/>
    </location>
</feature>
<dbReference type="Pfam" id="PF01529">
    <property type="entry name" value="DHHC"/>
    <property type="match status" value="1"/>
</dbReference>
<dbReference type="EC" id="2.3.1.225" evidence="7"/>
<evidence type="ECO:0000256" key="6">
    <source>
        <dbReference type="ARBA" id="ARBA00023315"/>
    </source>
</evidence>
<evidence type="ECO:0000256" key="2">
    <source>
        <dbReference type="ARBA" id="ARBA00022679"/>
    </source>
</evidence>
<dbReference type="InterPro" id="IPR039859">
    <property type="entry name" value="PFA4/ZDH16/20/ERF2-like"/>
</dbReference>
<protein>
    <recommendedName>
        <fullName evidence="7">Palmitoyltransferase</fullName>
        <ecNumber evidence="7">2.3.1.225</ecNumber>
    </recommendedName>
</protein>
<evidence type="ECO:0000256" key="3">
    <source>
        <dbReference type="ARBA" id="ARBA00022692"/>
    </source>
</evidence>
<dbReference type="OrthoDB" id="9909019at2759"/>
<reference evidence="10 11" key="1">
    <citation type="submission" date="2020-04" db="EMBL/GenBank/DDBJ databases">
        <authorList>
            <person name="Laetsch R D."/>
            <person name="Stevens L."/>
            <person name="Kumar S."/>
            <person name="Blaxter L. M."/>
        </authorList>
    </citation>
    <scope>NUCLEOTIDE SEQUENCE [LARGE SCALE GENOMIC DNA]</scope>
</reference>
<evidence type="ECO:0000256" key="7">
    <source>
        <dbReference type="RuleBase" id="RU079119"/>
    </source>
</evidence>
<evidence type="ECO:0000256" key="8">
    <source>
        <dbReference type="SAM" id="MobiDB-lite"/>
    </source>
</evidence>
<keyword evidence="6 7" id="KW-0012">Acyltransferase</keyword>
<evidence type="ECO:0000259" key="9">
    <source>
        <dbReference type="Pfam" id="PF01529"/>
    </source>
</evidence>
<evidence type="ECO:0000313" key="11">
    <source>
        <dbReference type="Proteomes" id="UP000494206"/>
    </source>
</evidence>
<evidence type="ECO:0000256" key="5">
    <source>
        <dbReference type="ARBA" id="ARBA00023136"/>
    </source>
</evidence>
<dbReference type="Proteomes" id="UP000494206">
    <property type="component" value="Unassembled WGS sequence"/>
</dbReference>
<dbReference type="GO" id="GO:0019706">
    <property type="term" value="F:protein-cysteine S-palmitoyltransferase activity"/>
    <property type="evidence" value="ECO:0007669"/>
    <property type="project" value="UniProtKB-EC"/>
</dbReference>
<keyword evidence="4 7" id="KW-1133">Transmembrane helix</keyword>
<evidence type="ECO:0000256" key="1">
    <source>
        <dbReference type="ARBA" id="ARBA00004141"/>
    </source>
</evidence>
<organism evidence="10 11">
    <name type="scientific">Caenorhabditis bovis</name>
    <dbReference type="NCBI Taxonomy" id="2654633"/>
    <lineage>
        <taxon>Eukaryota</taxon>
        <taxon>Metazoa</taxon>
        <taxon>Ecdysozoa</taxon>
        <taxon>Nematoda</taxon>
        <taxon>Chromadorea</taxon>
        <taxon>Rhabditida</taxon>
        <taxon>Rhabditina</taxon>
        <taxon>Rhabditomorpha</taxon>
        <taxon>Rhabditoidea</taxon>
        <taxon>Rhabditidae</taxon>
        <taxon>Peloderinae</taxon>
        <taxon>Caenorhabditis</taxon>
    </lineage>
</organism>
<sequence length="455" mass="53190">MFDVLEKITYKIEDLFAKYKAIRWLPVLVVAGACGWGYYAYVYELSIVTVTNWPQRILYIVGFHVLLVLFVSSYFKTIFTPPSKPPPEFFFEGEALQDIEMSQDDDRKLQMVLQRYAQQRNLPIRMKGYDNSVRYCEKCKCIKPDRSHHCSMCGQCVLKFDHHCPWVNNCVNFSNYKFFLLFLGYGFAFCLWIFFTDLPYFIDFWRTEFSNQKVVSSRFHLLFLVFVSGMFSLSLSALFFYHLWLTSKNRSTVESFRAPMIDGRFEKNAFNHGIRANYREVFGSRKGLWLLPIYSTPGSGVNFEIEWARMTSSSVPRLPRMNDDPPLDYVDIELERIDETVTTSVDETMTTNGGKHNRERFVENFEILLQQVFEKKFKFFCSLGDGVRFEKWTVNEALAHQGAINCRTGNSIGALSYKLLAQREDEEDDDEKKTNDSESATLYSDEEDDLNIRVV</sequence>
<keyword evidence="5 7" id="KW-0472">Membrane</keyword>
<dbReference type="PROSITE" id="PS51257">
    <property type="entry name" value="PROKAR_LIPOPROTEIN"/>
    <property type="match status" value="1"/>
</dbReference>